<gene>
    <name evidence="3" type="ORF">HCN08_17830</name>
</gene>
<feature type="compositionally biased region" description="Low complexity" evidence="2">
    <location>
        <begin position="351"/>
        <end position="370"/>
    </location>
</feature>
<organism evidence="3 4">
    <name type="scientific">Actinacidiphila epipremni</name>
    <dbReference type="NCBI Taxonomy" id="2053013"/>
    <lineage>
        <taxon>Bacteria</taxon>
        <taxon>Bacillati</taxon>
        <taxon>Actinomycetota</taxon>
        <taxon>Actinomycetes</taxon>
        <taxon>Kitasatosporales</taxon>
        <taxon>Streptomycetaceae</taxon>
        <taxon>Actinacidiphila</taxon>
    </lineage>
</organism>
<dbReference type="CDD" id="cd23763">
    <property type="entry name" value="ASKHA_ATPase_ROK"/>
    <property type="match status" value="1"/>
</dbReference>
<dbReference type="Pfam" id="PF00480">
    <property type="entry name" value="ROK"/>
    <property type="match status" value="1"/>
</dbReference>
<dbReference type="Gene3D" id="3.30.420.40">
    <property type="match status" value="2"/>
</dbReference>
<evidence type="ECO:0000313" key="3">
    <source>
        <dbReference type="EMBL" id="NJP45245.1"/>
    </source>
</evidence>
<evidence type="ECO:0000313" key="4">
    <source>
        <dbReference type="Proteomes" id="UP000734511"/>
    </source>
</evidence>
<feature type="region of interest" description="Disordered" evidence="2">
    <location>
        <begin position="351"/>
        <end position="373"/>
    </location>
</feature>
<dbReference type="Pfam" id="PF13384">
    <property type="entry name" value="HTH_23"/>
    <property type="match status" value="1"/>
</dbReference>
<name>A0ABX0ZMW7_9ACTN</name>
<sequence>MARPLPPAPDAADGGREVLREWAAEGGPLAVRARVVLLAEDGVRDAEIARRLGISRQTVGTWRHRWQSAGLPGLEQRPRTGRPATVDEAEVVTRALLAPGGSGAGRAIARELGLSHATVAAIRRRWRLTADAGPGPHVPTVPPLPGPDVWVLGLYADAARAVLLAGTRPRPVAGPGPAATVIGEDVLTGLGNALEERRPAGRPEPHPHAGASPAAPGTSAARQLTAGKTSDRQLTAGGVSDRQLAPDGALAAFLAAAAEHHPDIRLHAVTLWDESAPEQRLPPPEGPGPSRHLLPARCSWRGFLRAMVALDSTSHPESSRRVYLDLIAALQQAEGPVGWLRESVAGHLRGPRTAAAAAPDGPAAGGALPRTASSSGVNQIDLGSFNECVVIEAVRLSGTITRGEIAHRTGLTQQSVSRIARSLLDRGILVEDAQRRATSGKPRTPVRLCGSAAHALGLHIDPEVITAVVIDLDGAIVCTCTRPVSAGTEPGEFVAQVVALGREALEKARGAVREDGFLGIGVAVPGPVDIASGTVLDPPLMSAWKDLPLLYLLQDHFPCPVIIEKDSLAAAAGERWIGRDRRARDFAYLYLGTGVGSGLYLNGDLYRGVSANAGEFGQLCAVALGRVGPDGKPELLPECNPPASVPAAAARLGLRAAGIGAGAGGSTAAYRAVGRAAAAGDPAATAALREVAGAIGRGALGLVDLLDIDLIVLGGPFFTDDTASFYLAEIGRIVNDFPQARRLRQVEVEPSVLSAEAAAVGAASTIFHATFTPRLRGRDRA</sequence>
<dbReference type="SUPFAM" id="SSF46689">
    <property type="entry name" value="Homeodomain-like"/>
    <property type="match status" value="1"/>
</dbReference>
<dbReference type="SUPFAM" id="SSF53067">
    <property type="entry name" value="Actin-like ATPase domain"/>
    <property type="match status" value="1"/>
</dbReference>
<proteinExistence type="inferred from homology"/>
<keyword evidence="4" id="KW-1185">Reference proteome</keyword>
<dbReference type="PANTHER" id="PTHR18964:SF149">
    <property type="entry name" value="BIFUNCTIONAL UDP-N-ACETYLGLUCOSAMINE 2-EPIMERASE_N-ACETYLMANNOSAMINE KINASE"/>
    <property type="match status" value="1"/>
</dbReference>
<dbReference type="InterPro" id="IPR000600">
    <property type="entry name" value="ROK"/>
</dbReference>
<dbReference type="EMBL" id="JAATEJ010000013">
    <property type="protein sequence ID" value="NJP45245.1"/>
    <property type="molecule type" value="Genomic_DNA"/>
</dbReference>
<dbReference type="InterPro" id="IPR009057">
    <property type="entry name" value="Homeodomain-like_sf"/>
</dbReference>
<comment type="caution">
    <text evidence="3">The sequence shown here is derived from an EMBL/GenBank/DDBJ whole genome shotgun (WGS) entry which is preliminary data.</text>
</comment>
<feature type="compositionally biased region" description="Low complexity" evidence="2">
    <location>
        <begin position="208"/>
        <end position="221"/>
    </location>
</feature>
<dbReference type="InterPro" id="IPR036390">
    <property type="entry name" value="WH_DNA-bd_sf"/>
</dbReference>
<evidence type="ECO:0000256" key="1">
    <source>
        <dbReference type="ARBA" id="ARBA00006479"/>
    </source>
</evidence>
<dbReference type="PANTHER" id="PTHR18964">
    <property type="entry name" value="ROK (REPRESSOR, ORF, KINASE) FAMILY"/>
    <property type="match status" value="1"/>
</dbReference>
<comment type="similarity">
    <text evidence="1">Belongs to the ROK (NagC/XylR) family.</text>
</comment>
<dbReference type="InterPro" id="IPR036388">
    <property type="entry name" value="WH-like_DNA-bd_sf"/>
</dbReference>
<dbReference type="Gene3D" id="1.10.10.10">
    <property type="entry name" value="Winged helix-like DNA-binding domain superfamily/Winged helix DNA-binding domain"/>
    <property type="match status" value="1"/>
</dbReference>
<evidence type="ECO:0000256" key="2">
    <source>
        <dbReference type="SAM" id="MobiDB-lite"/>
    </source>
</evidence>
<feature type="compositionally biased region" description="Basic and acidic residues" evidence="2">
    <location>
        <begin position="196"/>
        <end position="207"/>
    </location>
</feature>
<reference evidence="3 4" key="1">
    <citation type="submission" date="2020-03" db="EMBL/GenBank/DDBJ databases">
        <title>WGS of actinomycetes isolated from Thailand.</title>
        <authorList>
            <person name="Thawai C."/>
        </authorList>
    </citation>
    <scope>NUCLEOTIDE SEQUENCE [LARGE SCALE GENOMIC DNA]</scope>
    <source>
        <strain evidence="3 4">PRB2-1</strain>
    </source>
</reference>
<accession>A0ABX0ZMW7</accession>
<protein>
    <submittedName>
        <fullName evidence="3">ROK family protein</fullName>
    </submittedName>
</protein>
<dbReference type="SUPFAM" id="SSF46785">
    <property type="entry name" value="Winged helix' DNA-binding domain"/>
    <property type="match status" value="1"/>
</dbReference>
<feature type="region of interest" description="Disordered" evidence="2">
    <location>
        <begin position="196"/>
        <end position="230"/>
    </location>
</feature>
<dbReference type="InterPro" id="IPR043129">
    <property type="entry name" value="ATPase_NBD"/>
</dbReference>
<dbReference type="Proteomes" id="UP000734511">
    <property type="component" value="Unassembled WGS sequence"/>
</dbReference>